<name>A0A8T0H2Y6_CERPU</name>
<accession>A0A8T0H2Y6</accession>
<evidence type="ECO:0000256" key="3">
    <source>
        <dbReference type="SAM" id="MobiDB-lite"/>
    </source>
</evidence>
<gene>
    <name evidence="4" type="ORF">KC19_8G199000</name>
</gene>
<dbReference type="SMART" id="SM00667">
    <property type="entry name" value="LisH"/>
    <property type="match status" value="2"/>
</dbReference>
<dbReference type="Pfam" id="PF02985">
    <property type="entry name" value="HEAT"/>
    <property type="match status" value="1"/>
</dbReference>
<feature type="repeat" description="HEAT" evidence="2">
    <location>
        <begin position="581"/>
        <end position="619"/>
    </location>
</feature>
<feature type="repeat" description="HEAT" evidence="2">
    <location>
        <begin position="950"/>
        <end position="988"/>
    </location>
</feature>
<dbReference type="AlphaFoldDB" id="A0A8T0H2Y6"/>
<dbReference type="GO" id="GO:0032367">
    <property type="term" value="P:intracellular cholesterol transport"/>
    <property type="evidence" value="ECO:0007669"/>
    <property type="project" value="InterPro"/>
</dbReference>
<feature type="region of interest" description="Disordered" evidence="3">
    <location>
        <begin position="1"/>
        <end position="26"/>
    </location>
</feature>
<evidence type="ECO:0000256" key="1">
    <source>
        <dbReference type="ARBA" id="ARBA00022737"/>
    </source>
</evidence>
<dbReference type="EMBL" id="CM026429">
    <property type="protein sequence ID" value="KAG0565553.1"/>
    <property type="molecule type" value="Genomic_DNA"/>
</dbReference>
<dbReference type="PROSITE" id="PS50896">
    <property type="entry name" value="LISH"/>
    <property type="match status" value="1"/>
</dbReference>
<feature type="region of interest" description="Disordered" evidence="3">
    <location>
        <begin position="1142"/>
        <end position="1171"/>
    </location>
</feature>
<dbReference type="Proteomes" id="UP000822688">
    <property type="component" value="Chromosome 8"/>
</dbReference>
<dbReference type="PROSITE" id="PS50077">
    <property type="entry name" value="HEAT_REPEAT"/>
    <property type="match status" value="2"/>
</dbReference>
<dbReference type="InterPro" id="IPR016024">
    <property type="entry name" value="ARM-type_fold"/>
</dbReference>
<organism evidence="4 5">
    <name type="scientific">Ceratodon purpureus</name>
    <name type="common">Fire moss</name>
    <name type="synonym">Dicranum purpureum</name>
    <dbReference type="NCBI Taxonomy" id="3225"/>
    <lineage>
        <taxon>Eukaryota</taxon>
        <taxon>Viridiplantae</taxon>
        <taxon>Streptophyta</taxon>
        <taxon>Embryophyta</taxon>
        <taxon>Bryophyta</taxon>
        <taxon>Bryophytina</taxon>
        <taxon>Bryopsida</taxon>
        <taxon>Dicranidae</taxon>
        <taxon>Pseudoditrichales</taxon>
        <taxon>Ditrichaceae</taxon>
        <taxon>Ceratodon</taxon>
    </lineage>
</organism>
<dbReference type="GO" id="GO:0055037">
    <property type="term" value="C:recycling endosome"/>
    <property type="evidence" value="ECO:0007669"/>
    <property type="project" value="TreeGrafter"/>
</dbReference>
<dbReference type="Gene3D" id="1.25.10.10">
    <property type="entry name" value="Leucine-rich Repeat Variant"/>
    <property type="match status" value="2"/>
</dbReference>
<evidence type="ECO:0000313" key="5">
    <source>
        <dbReference type="Proteomes" id="UP000822688"/>
    </source>
</evidence>
<feature type="compositionally biased region" description="Pro residues" evidence="3">
    <location>
        <begin position="10"/>
        <end position="21"/>
    </location>
</feature>
<dbReference type="SUPFAM" id="SSF48371">
    <property type="entry name" value="ARM repeat"/>
    <property type="match status" value="1"/>
</dbReference>
<sequence length="1171" mass="128987">MATPARSSFSPPPPHSPPTPTPLERASAHVVAMDTRRKACIDFLLQENYLLTAFELLHELQEDGLVESATKLQLFFANSDLFPPDDLAKMHALKGIDAVQLADERELAAEKAAVCEYELRLAREDIKSLQEKLATPVEVAEDLSEPDVSLMDVETNGEKSLTGNGNAKVLGKLGEKEKLDINCAVKEYLMAAGYKISAMTFQEEVNLDLDDWPDTAARVPDAIRRYYYTFLCSTVEAVQDREALVKVKDMLLEDKEALEAERLSLAKTVEILGKDVKEREKQSQQMKETIEHSTRLLNESRAEITSLKLELESLMANRTLRSMQNIQAEATGPQLESVLISAVANSATESTVVQLDSTSNAALKSPEENSESEVGTAVSEDVIAVGKMKIPPIESGGAIEDFNFVEDILAVILENSMILIDSNGRITSGGHDSREDTLYANAPVSSIESENQNEPQEVETVQILADALPKIVPYVLINHREELLPLIMCAIERHPESTVRDSLTHLLFNLIKRPDEGQRRIIMDACVELSKNVGQLRTETELLPQCWEQIDHKYEERRLLVAQSCGELGQLVGSEMRTSLILSIIQQLVSDPASVVREAAAHNLALLLPLFSNMDKYSKVEDLMFALVCDPMGPVVDTSLRELVPALLAWKKREHQSLSQLYKGLLSRLLMAAQRCPPVSGVEGTAEAHLRTLGERERWNIDVLLRLLTQLLPEVQEAAIEAYPLLSKIPDAVEGGAFFTQDVVKAYVGSNMDWPAFDWLVTDCLQTVLQLARMLPPREESLRTRLCKVLLRISECFGGNTLTLVVLPIFRSASGDDFDDAHMSFRFSNRVKGFKPRTPMEERLASMCVLPLLLAGVLGAPNMGTEELAVYLRELILQSSLKSGAWTPIKNSELIDSVRFLCTFEQQHAVILGVLWELVVNSNADVKISAAVLSKALVGNVDLKSATQQVIPALVTLGSDPNADVKHATIEAFGAVAQHFKDEEVVDKVKMQMDSFLEDGSHEATVAVIRALSVAIPLTTSTLRDYLLNKLVILSGTPMPNAKLARRRERADVICEAVRALDATDLSSTSISNLLVPTIQNLLKDVEALDPAHKEALEVILRDRGGIRISEVLTKAVGGSIGSLFGEGGYLRDPGYLNRTTSEAAAVETPPAPPPQEESGIKRMMRGWGRS</sequence>
<reference evidence="4" key="1">
    <citation type="submission" date="2020-06" db="EMBL/GenBank/DDBJ databases">
        <title>WGS assembly of Ceratodon purpureus strain R40.</title>
        <authorList>
            <person name="Carey S.B."/>
            <person name="Jenkins J."/>
            <person name="Shu S."/>
            <person name="Lovell J.T."/>
            <person name="Sreedasyam A."/>
            <person name="Maumus F."/>
            <person name="Tiley G.P."/>
            <person name="Fernandez-Pozo N."/>
            <person name="Barry K."/>
            <person name="Chen C."/>
            <person name="Wang M."/>
            <person name="Lipzen A."/>
            <person name="Daum C."/>
            <person name="Saski C.A."/>
            <person name="Payton A.C."/>
            <person name="Mcbreen J.C."/>
            <person name="Conrad R.E."/>
            <person name="Kollar L.M."/>
            <person name="Olsson S."/>
            <person name="Huttunen S."/>
            <person name="Landis J.B."/>
            <person name="Wickett N.J."/>
            <person name="Johnson M.G."/>
            <person name="Rensing S.A."/>
            <person name="Grimwood J."/>
            <person name="Schmutz J."/>
            <person name="Mcdaniel S.F."/>
        </authorList>
    </citation>
    <scope>NUCLEOTIDE SEQUENCE</scope>
    <source>
        <strain evidence="4">R40</strain>
    </source>
</reference>
<protein>
    <recommendedName>
        <fullName evidence="6">LisH domain-containing protein</fullName>
    </recommendedName>
</protein>
<dbReference type="PANTHER" id="PTHR32059">
    <property type="entry name" value="RAB11-BINDING PROTEIN RELCH"/>
    <property type="match status" value="1"/>
</dbReference>
<dbReference type="GO" id="GO:0005802">
    <property type="term" value="C:trans-Golgi network"/>
    <property type="evidence" value="ECO:0007669"/>
    <property type="project" value="InterPro"/>
</dbReference>
<dbReference type="InterPro" id="IPR040362">
    <property type="entry name" value="RELCH"/>
</dbReference>
<proteinExistence type="predicted"/>
<evidence type="ECO:0008006" key="6">
    <source>
        <dbReference type="Google" id="ProtNLM"/>
    </source>
</evidence>
<comment type="caution">
    <text evidence="4">The sequence shown here is derived from an EMBL/GenBank/DDBJ whole genome shotgun (WGS) entry which is preliminary data.</text>
</comment>
<dbReference type="PANTHER" id="PTHR32059:SF0">
    <property type="entry name" value="RAB11-BINDING PROTEIN RELCH"/>
    <property type="match status" value="1"/>
</dbReference>
<evidence type="ECO:0000313" key="4">
    <source>
        <dbReference type="EMBL" id="KAG0565553.1"/>
    </source>
</evidence>
<keyword evidence="1" id="KW-0677">Repeat</keyword>
<dbReference type="InterPro" id="IPR011989">
    <property type="entry name" value="ARM-like"/>
</dbReference>
<dbReference type="InterPro" id="IPR000357">
    <property type="entry name" value="HEAT"/>
</dbReference>
<keyword evidence="5" id="KW-1185">Reference proteome</keyword>
<dbReference type="InterPro" id="IPR006594">
    <property type="entry name" value="LisH"/>
</dbReference>
<dbReference type="InterPro" id="IPR021133">
    <property type="entry name" value="HEAT_type_2"/>
</dbReference>
<evidence type="ECO:0000256" key="2">
    <source>
        <dbReference type="PROSITE-ProRule" id="PRU00103"/>
    </source>
</evidence>